<dbReference type="EMBL" id="JXTC01000283">
    <property type="protein sequence ID" value="PON70359.1"/>
    <property type="molecule type" value="Genomic_DNA"/>
</dbReference>
<dbReference type="OrthoDB" id="1087988at2759"/>
<evidence type="ECO:0000313" key="4">
    <source>
        <dbReference type="Proteomes" id="UP000237000"/>
    </source>
</evidence>
<feature type="transmembrane region" description="Helical" evidence="2">
    <location>
        <begin position="153"/>
        <end position="173"/>
    </location>
</feature>
<comment type="caution">
    <text evidence="3">The sequence shown here is derived from an EMBL/GenBank/DDBJ whole genome shotgun (WGS) entry which is preliminary data.</text>
</comment>
<protein>
    <recommendedName>
        <fullName evidence="5">Transmembrane protein</fullName>
    </recommendedName>
</protein>
<proteinExistence type="predicted"/>
<keyword evidence="2" id="KW-1133">Transmembrane helix</keyword>
<dbReference type="PANTHER" id="PTHR37206">
    <property type="entry name" value="TRANSMEMBRANE PROTEIN"/>
    <property type="match status" value="1"/>
</dbReference>
<accession>A0A2P5DAQ0</accession>
<gene>
    <name evidence="3" type="ORF">TorRG33x02_257250</name>
</gene>
<organism evidence="3 4">
    <name type="scientific">Trema orientale</name>
    <name type="common">Charcoal tree</name>
    <name type="synonym">Celtis orientalis</name>
    <dbReference type="NCBI Taxonomy" id="63057"/>
    <lineage>
        <taxon>Eukaryota</taxon>
        <taxon>Viridiplantae</taxon>
        <taxon>Streptophyta</taxon>
        <taxon>Embryophyta</taxon>
        <taxon>Tracheophyta</taxon>
        <taxon>Spermatophyta</taxon>
        <taxon>Magnoliopsida</taxon>
        <taxon>eudicotyledons</taxon>
        <taxon>Gunneridae</taxon>
        <taxon>Pentapetalae</taxon>
        <taxon>rosids</taxon>
        <taxon>fabids</taxon>
        <taxon>Rosales</taxon>
        <taxon>Cannabaceae</taxon>
        <taxon>Trema</taxon>
    </lineage>
</organism>
<evidence type="ECO:0008006" key="5">
    <source>
        <dbReference type="Google" id="ProtNLM"/>
    </source>
</evidence>
<evidence type="ECO:0000313" key="3">
    <source>
        <dbReference type="EMBL" id="PON70359.1"/>
    </source>
</evidence>
<keyword evidence="4" id="KW-1185">Reference proteome</keyword>
<evidence type="ECO:0000256" key="2">
    <source>
        <dbReference type="SAM" id="Phobius"/>
    </source>
</evidence>
<sequence>MVVDDIPQGPNDIEQIEPWNFPKAHLRESTMVLIRDSLPNNDFSVFPPINHENLLSKEEQQDPFPQTPPAPPSLSFSPSSSSSLSSSLSSSSSFSPSDSDASDPESPLASDSRLKISAEENWWVAFGFEVLRSKLRRFASSAFGGNGAFRWKAWSFTSGAGIAAVVVMLWSLFMRARLRRRQESLRLIIKEKDEKINKLLHQIAQMNELLIARHRFLASKVPN</sequence>
<dbReference type="PANTHER" id="PTHR37206:SF1">
    <property type="entry name" value="TRANSMEMBRANE PROTEIN"/>
    <property type="match status" value="1"/>
</dbReference>
<dbReference type="FunCoup" id="A0A2P5DAQ0">
    <property type="interactions" value="11"/>
</dbReference>
<keyword evidence="2" id="KW-0472">Membrane</keyword>
<reference evidence="4" key="1">
    <citation type="submission" date="2016-06" db="EMBL/GenBank/DDBJ databases">
        <title>Parallel loss of symbiosis genes in relatives of nitrogen-fixing non-legume Parasponia.</title>
        <authorList>
            <person name="Van Velzen R."/>
            <person name="Holmer R."/>
            <person name="Bu F."/>
            <person name="Rutten L."/>
            <person name="Van Zeijl A."/>
            <person name="Liu W."/>
            <person name="Santuari L."/>
            <person name="Cao Q."/>
            <person name="Sharma T."/>
            <person name="Shen D."/>
            <person name="Roswanjaya Y."/>
            <person name="Wardhani T."/>
            <person name="Kalhor M.S."/>
            <person name="Jansen J."/>
            <person name="Van den Hoogen J."/>
            <person name="Gungor B."/>
            <person name="Hartog M."/>
            <person name="Hontelez J."/>
            <person name="Verver J."/>
            <person name="Yang W.-C."/>
            <person name="Schijlen E."/>
            <person name="Repin R."/>
            <person name="Schilthuizen M."/>
            <person name="Schranz E."/>
            <person name="Heidstra R."/>
            <person name="Miyata K."/>
            <person name="Fedorova E."/>
            <person name="Kohlen W."/>
            <person name="Bisseling T."/>
            <person name="Smit S."/>
            <person name="Geurts R."/>
        </authorList>
    </citation>
    <scope>NUCLEOTIDE SEQUENCE [LARGE SCALE GENOMIC DNA]</scope>
    <source>
        <strain evidence="4">cv. RG33-2</strain>
    </source>
</reference>
<feature type="compositionally biased region" description="Low complexity" evidence="1">
    <location>
        <begin position="73"/>
        <end position="82"/>
    </location>
</feature>
<evidence type="ECO:0000256" key="1">
    <source>
        <dbReference type="SAM" id="MobiDB-lite"/>
    </source>
</evidence>
<dbReference type="AlphaFoldDB" id="A0A2P5DAQ0"/>
<dbReference type="Proteomes" id="UP000237000">
    <property type="component" value="Unassembled WGS sequence"/>
</dbReference>
<name>A0A2P5DAQ0_TREOI</name>
<dbReference type="InParanoid" id="A0A2P5DAQ0"/>
<keyword evidence="2" id="KW-0812">Transmembrane</keyword>
<feature type="region of interest" description="Disordered" evidence="1">
    <location>
        <begin position="57"/>
        <end position="82"/>
    </location>
</feature>